<comment type="caution">
    <text evidence="2">The sequence shown here is derived from an EMBL/GenBank/DDBJ whole genome shotgun (WGS) entry which is preliminary data.</text>
</comment>
<keyword evidence="3" id="KW-1185">Reference proteome</keyword>
<evidence type="ECO:0000256" key="1">
    <source>
        <dbReference type="SAM" id="SignalP"/>
    </source>
</evidence>
<keyword evidence="1" id="KW-0732">Signal</keyword>
<feature type="signal peptide" evidence="1">
    <location>
        <begin position="1"/>
        <end position="19"/>
    </location>
</feature>
<dbReference type="RefSeq" id="WP_329774129.1">
    <property type="nucleotide sequence ID" value="NZ_JAYDYW010000004.1"/>
</dbReference>
<dbReference type="Proteomes" id="UP001310248">
    <property type="component" value="Unassembled WGS sequence"/>
</dbReference>
<feature type="chain" id="PRO_5047141756" evidence="1">
    <location>
        <begin position="20"/>
        <end position="86"/>
    </location>
</feature>
<accession>A0ABU7FZV4</accession>
<organism evidence="2 3">
    <name type="scientific">Agarivorans aestuarii</name>
    <dbReference type="NCBI Taxonomy" id="1563703"/>
    <lineage>
        <taxon>Bacteria</taxon>
        <taxon>Pseudomonadati</taxon>
        <taxon>Pseudomonadota</taxon>
        <taxon>Gammaproteobacteria</taxon>
        <taxon>Alteromonadales</taxon>
        <taxon>Alteromonadaceae</taxon>
        <taxon>Agarivorans</taxon>
    </lineage>
</organism>
<proteinExistence type="predicted"/>
<evidence type="ECO:0000313" key="2">
    <source>
        <dbReference type="EMBL" id="MEE1672688.1"/>
    </source>
</evidence>
<dbReference type="EMBL" id="JAYDYW010000004">
    <property type="protein sequence ID" value="MEE1672688.1"/>
    <property type="molecule type" value="Genomic_DNA"/>
</dbReference>
<name>A0ABU7FZV4_9ALTE</name>
<gene>
    <name evidence="2" type="ORF">SNR37_002098</name>
</gene>
<evidence type="ECO:0000313" key="3">
    <source>
        <dbReference type="Proteomes" id="UP001310248"/>
    </source>
</evidence>
<protein>
    <submittedName>
        <fullName evidence="2">Uncharacterized protein</fullName>
    </submittedName>
</protein>
<reference evidence="3" key="1">
    <citation type="submission" date="2023-07" db="EMBL/GenBank/DDBJ databases">
        <title>Draft genome sequence of Agarivorans aestuarii strain ZMCS4, a CAZymes producing bacteria isolated from the marine brown algae Clodostephus spongiosus.</title>
        <authorList>
            <person name="Lorente B."/>
            <person name="Cabral C."/>
            <person name="Frias J."/>
            <person name="Faria J."/>
            <person name="Toubarro D."/>
        </authorList>
    </citation>
    <scope>NUCLEOTIDE SEQUENCE [LARGE SCALE GENOMIC DNA]</scope>
    <source>
        <strain evidence="3">ZMCS4</strain>
    </source>
</reference>
<sequence>MKKHLLFALIILIPSTSYACSHDMLFSAPHLHNHDEVVKALNATKSEQPKPFDLNAVPTKPKPSRFQAKGVRKLPGYKMPTAKIKA</sequence>
<reference evidence="2 3" key="2">
    <citation type="submission" date="2023-12" db="EMBL/GenBank/DDBJ databases">
        <authorList>
            <consortium name="Cladostephus spongiosus"/>
            <person name="Lorente B."/>
            <person name="Cabral C."/>
            <person name="Frias J."/>
            <person name="Faria J."/>
            <person name="Toubarro D."/>
        </authorList>
    </citation>
    <scope>NUCLEOTIDE SEQUENCE [LARGE SCALE GENOMIC DNA]</scope>
    <source>
        <strain evidence="2 3">ZMCS4</strain>
    </source>
</reference>
<dbReference type="PROSITE" id="PS51257">
    <property type="entry name" value="PROKAR_LIPOPROTEIN"/>
    <property type="match status" value="1"/>
</dbReference>